<dbReference type="InterPro" id="IPR029058">
    <property type="entry name" value="AB_hydrolase_fold"/>
</dbReference>
<protein>
    <submittedName>
        <fullName evidence="2">Alpha/beta hydrolase</fullName>
    </submittedName>
</protein>
<evidence type="ECO:0000259" key="1">
    <source>
        <dbReference type="Pfam" id="PF00561"/>
    </source>
</evidence>
<dbReference type="SUPFAM" id="SSF53474">
    <property type="entry name" value="alpha/beta-Hydrolases"/>
    <property type="match status" value="1"/>
</dbReference>
<evidence type="ECO:0000313" key="3">
    <source>
        <dbReference type="Proteomes" id="UP001067235"/>
    </source>
</evidence>
<dbReference type="EMBL" id="JAPWIE010000003">
    <property type="protein sequence ID" value="MCZ4550979.1"/>
    <property type="molecule type" value="Genomic_DNA"/>
</dbReference>
<organism evidence="2 3">
    <name type="scientific">Gordonia rubripertincta</name>
    <name type="common">Rhodococcus corallinus</name>
    <dbReference type="NCBI Taxonomy" id="36822"/>
    <lineage>
        <taxon>Bacteria</taxon>
        <taxon>Bacillati</taxon>
        <taxon>Actinomycetota</taxon>
        <taxon>Actinomycetes</taxon>
        <taxon>Mycobacteriales</taxon>
        <taxon>Gordoniaceae</taxon>
        <taxon>Gordonia</taxon>
    </lineage>
</organism>
<keyword evidence="3" id="KW-1185">Reference proteome</keyword>
<feature type="domain" description="AB hydrolase-1" evidence="1">
    <location>
        <begin position="30"/>
        <end position="282"/>
    </location>
</feature>
<dbReference type="PANTHER" id="PTHR43433:SF1">
    <property type="entry name" value="BLL5160 PROTEIN"/>
    <property type="match status" value="1"/>
</dbReference>
<dbReference type="Proteomes" id="UP001067235">
    <property type="component" value="Unassembled WGS sequence"/>
</dbReference>
<dbReference type="Gene3D" id="3.40.50.1820">
    <property type="entry name" value="alpha/beta hydrolase"/>
    <property type="match status" value="1"/>
</dbReference>
<reference evidence="2" key="1">
    <citation type="submission" date="2022-12" db="EMBL/GenBank/DDBJ databases">
        <authorList>
            <person name="Krivoruchko A.V."/>
            <person name="Elkin A."/>
        </authorList>
    </citation>
    <scope>NUCLEOTIDE SEQUENCE</scope>
    <source>
        <strain evidence="2">IEGM 1388</strain>
    </source>
</reference>
<dbReference type="InterPro" id="IPR050471">
    <property type="entry name" value="AB_hydrolase"/>
</dbReference>
<sequence length="299" mass="31925">MAAHFDLPAGRVAQTSVGPIEYLDIGTGSPVLFVHGSPGGCDQGALMARFLSDRHRVVSVSRPGYLNTPLAENNRTPEQQAVLVATLLSELDIEQFAVVCWSGGGPATYALAALYPDRITAVVAVAAVSSEFDPAETLRGRVELGEEKMLFGRLGTWFATTLAEKAPATAISTLMSGEGDLTRAQAKQLTAEIMADDTQRTFATALFDTVTGPRKDGFENDFHHFKDLDLPLTEVRAPVLLIHARTDADVPYEQSVHAAGSIANSRLITVDVGTHLSAWLGPDTTEIQSAVTEHLSARG</sequence>
<dbReference type="RefSeq" id="WP_301571587.1">
    <property type="nucleotide sequence ID" value="NZ_JAPWIE010000003.1"/>
</dbReference>
<gene>
    <name evidence="2" type="ORF">O4213_13370</name>
</gene>
<evidence type="ECO:0000313" key="2">
    <source>
        <dbReference type="EMBL" id="MCZ4550979.1"/>
    </source>
</evidence>
<accession>A0ABT4MVE4</accession>
<comment type="caution">
    <text evidence="2">The sequence shown here is derived from an EMBL/GenBank/DDBJ whole genome shotgun (WGS) entry which is preliminary data.</text>
</comment>
<dbReference type="PANTHER" id="PTHR43433">
    <property type="entry name" value="HYDROLASE, ALPHA/BETA FOLD FAMILY PROTEIN"/>
    <property type="match status" value="1"/>
</dbReference>
<dbReference type="InterPro" id="IPR000073">
    <property type="entry name" value="AB_hydrolase_1"/>
</dbReference>
<dbReference type="GO" id="GO:0016787">
    <property type="term" value="F:hydrolase activity"/>
    <property type="evidence" value="ECO:0007669"/>
    <property type="project" value="UniProtKB-KW"/>
</dbReference>
<name>A0ABT4MVE4_GORRU</name>
<dbReference type="Pfam" id="PF00561">
    <property type="entry name" value="Abhydrolase_1"/>
    <property type="match status" value="1"/>
</dbReference>
<proteinExistence type="predicted"/>
<keyword evidence="2" id="KW-0378">Hydrolase</keyword>